<dbReference type="InterPro" id="IPR013597">
    <property type="entry name" value="Mat_intron_G2"/>
</dbReference>
<keyword evidence="3" id="KW-0548">Nucleotidyltransferase</keyword>
<dbReference type="SUPFAM" id="SSF56672">
    <property type="entry name" value="DNA/RNA polymerases"/>
    <property type="match status" value="1"/>
</dbReference>
<comment type="similarity">
    <text evidence="1">Belongs to the bacterial reverse transcriptase family.</text>
</comment>
<keyword evidence="4" id="KW-1185">Reference proteome</keyword>
<keyword evidence="3" id="KW-0695">RNA-directed DNA polymerase</keyword>
<feature type="domain" description="Reverse transcriptase" evidence="2">
    <location>
        <begin position="49"/>
        <end position="288"/>
    </location>
</feature>
<gene>
    <name evidence="3" type="primary">ltrA</name>
    <name evidence="3" type="ORF">EYS08_25530</name>
</gene>
<dbReference type="AlphaFoldDB" id="A0A4Q9H302"/>
<dbReference type="GO" id="GO:0003964">
    <property type="term" value="F:RNA-directed DNA polymerase activity"/>
    <property type="evidence" value="ECO:0007669"/>
    <property type="project" value="UniProtKB-KW"/>
</dbReference>
<dbReference type="Pfam" id="PF00078">
    <property type="entry name" value="RVT_1"/>
    <property type="match status" value="1"/>
</dbReference>
<reference evidence="3 4" key="1">
    <citation type="submission" date="2019-02" db="EMBL/GenBank/DDBJ databases">
        <title>Pedobacter kyonggii whole genome sequence analysis.</title>
        <authorList>
            <person name="Dahal R.H."/>
        </authorList>
    </citation>
    <scope>NUCLEOTIDE SEQUENCE [LARGE SCALE GENOMIC DNA]</scope>
    <source>
        <strain evidence="3 4">K-4-11-1</strain>
    </source>
</reference>
<proteinExistence type="inferred from homology"/>
<evidence type="ECO:0000256" key="1">
    <source>
        <dbReference type="ARBA" id="ARBA00034120"/>
    </source>
</evidence>
<dbReference type="CDD" id="cd01651">
    <property type="entry name" value="RT_G2_intron"/>
    <property type="match status" value="1"/>
</dbReference>
<dbReference type="InterPro" id="IPR030931">
    <property type="entry name" value="Group_II_RT_mat"/>
</dbReference>
<dbReference type="RefSeq" id="WP_131032708.1">
    <property type="nucleotide sequence ID" value="NZ_SIXF01000065.1"/>
</dbReference>
<dbReference type="Pfam" id="PF08388">
    <property type="entry name" value="GIIM"/>
    <property type="match status" value="1"/>
</dbReference>
<comment type="caution">
    <text evidence="3">The sequence shown here is derived from an EMBL/GenBank/DDBJ whole genome shotgun (WGS) entry which is preliminary data.</text>
</comment>
<protein>
    <submittedName>
        <fullName evidence="3">Group II intron reverse transcriptase/maturase</fullName>
        <ecNumber evidence="3">2.7.7.49</ecNumber>
    </submittedName>
</protein>
<dbReference type="InterPro" id="IPR051083">
    <property type="entry name" value="GrpII_Intron_Splice-Mob/Def"/>
</dbReference>
<sequence length="422" mass="49214">MREAKPFKIQRQQVMDAYLRVKANRGGAGVDAVNMQEFDKNTKQELYRIWNRMSSGSYMPPPVKLVEIEKKGGGVRPLGIPTIADRIAQTVVADLLGQQLDKVFHEDSYGYRPNKSAAQALAKARERCWKYNWALDLDIRSFFDNLPHDLLMKAIRKHIDCKWALLYIERWLVAPVQKTDGTIVPRTQGVPQGSVIGPVLSNLYLHYTMDVWLQRNFPLCPFERFADDSIVHCQTEMHAMKVKEALELRFAECGLEMHKEKTKIVYCKDSNRRGNYHTIGFDFLGYTFKPRQAENTVRMVSFTCWLPAVSNKSMSSMRKKMKEWSTLRTAGCQIEDIAKEINPVVRGWINYYSKFYKTKLKSFMREINLRIVKWARSKYLKVRPTVLKGLRWLRAISDKQPNLFTHWTFGVLPTVEDRSRMR</sequence>
<organism evidence="3 4">
    <name type="scientific">Pedobacter kyonggii</name>
    <dbReference type="NCBI Taxonomy" id="1926871"/>
    <lineage>
        <taxon>Bacteria</taxon>
        <taxon>Pseudomonadati</taxon>
        <taxon>Bacteroidota</taxon>
        <taxon>Sphingobacteriia</taxon>
        <taxon>Sphingobacteriales</taxon>
        <taxon>Sphingobacteriaceae</taxon>
        <taxon>Pedobacter</taxon>
    </lineage>
</organism>
<dbReference type="PANTHER" id="PTHR34047">
    <property type="entry name" value="NUCLEAR INTRON MATURASE 1, MITOCHONDRIAL-RELATED"/>
    <property type="match status" value="1"/>
</dbReference>
<evidence type="ECO:0000259" key="2">
    <source>
        <dbReference type="PROSITE" id="PS50878"/>
    </source>
</evidence>
<dbReference type="Proteomes" id="UP000291819">
    <property type="component" value="Unassembled WGS sequence"/>
</dbReference>
<evidence type="ECO:0000313" key="4">
    <source>
        <dbReference type="Proteomes" id="UP000291819"/>
    </source>
</evidence>
<accession>A0A4Q9H302</accession>
<keyword evidence="3" id="KW-0808">Transferase</keyword>
<dbReference type="OrthoDB" id="9780724at2"/>
<dbReference type="InterPro" id="IPR043502">
    <property type="entry name" value="DNA/RNA_pol_sf"/>
</dbReference>
<evidence type="ECO:0000313" key="3">
    <source>
        <dbReference type="EMBL" id="TBO35919.1"/>
    </source>
</evidence>
<dbReference type="NCBIfam" id="TIGR04416">
    <property type="entry name" value="group_II_RT_mat"/>
    <property type="match status" value="1"/>
</dbReference>
<name>A0A4Q9H302_9SPHI</name>
<dbReference type="PROSITE" id="PS50878">
    <property type="entry name" value="RT_POL"/>
    <property type="match status" value="1"/>
</dbReference>
<dbReference type="EC" id="2.7.7.49" evidence="3"/>
<dbReference type="PANTHER" id="PTHR34047:SF3">
    <property type="entry name" value="BLR2052 PROTEIN"/>
    <property type="match status" value="1"/>
</dbReference>
<dbReference type="InterPro" id="IPR000477">
    <property type="entry name" value="RT_dom"/>
</dbReference>
<dbReference type="EMBL" id="SIXF01000065">
    <property type="protein sequence ID" value="TBO35919.1"/>
    <property type="molecule type" value="Genomic_DNA"/>
</dbReference>